<dbReference type="InterPro" id="IPR000522">
    <property type="entry name" value="ABC_transptr_permease_BtuC"/>
</dbReference>
<evidence type="ECO:0000313" key="9">
    <source>
        <dbReference type="Proteomes" id="UP000297654"/>
    </source>
</evidence>
<gene>
    <name evidence="8" type="ORF">E3O10_02760</name>
</gene>
<dbReference type="Proteomes" id="UP000297654">
    <property type="component" value="Unassembled WGS sequence"/>
</dbReference>
<dbReference type="PANTHER" id="PTHR30472:SF19">
    <property type="entry name" value="PETROBACTIN IMPORT SYSTEM PERMEASE PROTEIN YCLO"/>
    <property type="match status" value="1"/>
</dbReference>
<dbReference type="OrthoDB" id="9796260at2"/>
<protein>
    <submittedName>
        <fullName evidence="8">Enterobactin ABC transporter permease</fullName>
    </submittedName>
</protein>
<evidence type="ECO:0000256" key="3">
    <source>
        <dbReference type="ARBA" id="ARBA00022448"/>
    </source>
</evidence>
<dbReference type="AlphaFoldDB" id="A0A1H8GCD4"/>
<dbReference type="Gene3D" id="1.10.3470.10">
    <property type="entry name" value="ABC transporter involved in vitamin B12 uptake, BtuC"/>
    <property type="match status" value="1"/>
</dbReference>
<comment type="caution">
    <text evidence="8">The sequence shown here is derived from an EMBL/GenBank/DDBJ whole genome shotgun (WGS) entry which is preliminary data.</text>
</comment>
<evidence type="ECO:0000256" key="5">
    <source>
        <dbReference type="ARBA" id="ARBA00022692"/>
    </source>
</evidence>
<name>A0A1H8GCD4_9MICO</name>
<dbReference type="GO" id="GO:0022857">
    <property type="term" value="F:transmembrane transporter activity"/>
    <property type="evidence" value="ECO:0007669"/>
    <property type="project" value="InterPro"/>
</dbReference>
<keyword evidence="9" id="KW-1185">Reference proteome</keyword>
<keyword evidence="7" id="KW-0472">Membrane</keyword>
<dbReference type="STRING" id="1424661.SAMN05216281_107125"/>
<comment type="subcellular location">
    <subcellularLocation>
        <location evidence="1">Cell membrane</location>
        <topology evidence="1">Multi-pass membrane protein</topology>
    </subcellularLocation>
</comment>
<dbReference type="SUPFAM" id="SSF81345">
    <property type="entry name" value="ABC transporter involved in vitamin B12 uptake, BtuC"/>
    <property type="match status" value="1"/>
</dbReference>
<evidence type="ECO:0000256" key="6">
    <source>
        <dbReference type="ARBA" id="ARBA00022989"/>
    </source>
</evidence>
<dbReference type="GO" id="GO:0005886">
    <property type="term" value="C:plasma membrane"/>
    <property type="evidence" value="ECO:0007669"/>
    <property type="project" value="UniProtKB-SubCell"/>
</dbReference>
<comment type="similarity">
    <text evidence="2">Belongs to the binding-protein-dependent transport system permease family. FecCD subfamily.</text>
</comment>
<dbReference type="Pfam" id="PF01032">
    <property type="entry name" value="FecCD"/>
    <property type="match status" value="1"/>
</dbReference>
<keyword evidence="6" id="KW-1133">Transmembrane helix</keyword>
<accession>A0A1H8GCD4</accession>
<evidence type="ECO:0000256" key="2">
    <source>
        <dbReference type="ARBA" id="ARBA00007935"/>
    </source>
</evidence>
<proteinExistence type="inferred from homology"/>
<keyword evidence="5" id="KW-0812">Transmembrane</keyword>
<reference evidence="8 9" key="1">
    <citation type="submission" date="2019-03" db="EMBL/GenBank/DDBJ databases">
        <title>Genomics of glacier-inhabiting Cryobacterium strains.</title>
        <authorList>
            <person name="Liu Q."/>
            <person name="Xin Y.-H."/>
        </authorList>
    </citation>
    <scope>NUCLEOTIDE SEQUENCE [LARGE SCALE GENOMIC DNA]</scope>
    <source>
        <strain evidence="8 9">Hh15</strain>
    </source>
</reference>
<dbReference type="GO" id="GO:0033214">
    <property type="term" value="P:siderophore-iron import into cell"/>
    <property type="evidence" value="ECO:0007669"/>
    <property type="project" value="TreeGrafter"/>
</dbReference>
<keyword evidence="3" id="KW-0813">Transport</keyword>
<keyword evidence="4" id="KW-1003">Cell membrane</keyword>
<evidence type="ECO:0000256" key="1">
    <source>
        <dbReference type="ARBA" id="ARBA00004651"/>
    </source>
</evidence>
<dbReference type="EMBL" id="SOFF01000010">
    <property type="protein sequence ID" value="TFB93980.1"/>
    <property type="molecule type" value="Genomic_DNA"/>
</dbReference>
<sequence>MRRVAGILAPLLLLTIVAFVVVGAEGSWSFVLPFRGRRLAALVLVGFAIAVSTVIFQTITENRILTPSILGFDALFVLIQTVLVFEIGSSALGRIPPVAQFLGEIVVMVVLSTLLFRWLFGGARRSIHLLVLVGIVLGVFFRSISAFLQRLIDPNEFTVLQDRLFASFNAVEPDLLLISAIILVVTSVVLWRMRHDLDVLTLGRDLSTMLGADHRHLVLRLLIVVSVLVSVSTALVGPITFFGLLVASLTYQITGTHRHAANLPVAVALAVIALVGGQTVLEHVFGLATVLSVIIEFIGGIVFILLVTRGTRR</sequence>
<dbReference type="PANTHER" id="PTHR30472">
    <property type="entry name" value="FERRIC ENTEROBACTIN TRANSPORT SYSTEM PERMEASE PROTEIN"/>
    <property type="match status" value="1"/>
</dbReference>
<organism evidence="8 9">
    <name type="scientific">Cryobacterium luteum</name>
    <dbReference type="NCBI Taxonomy" id="1424661"/>
    <lineage>
        <taxon>Bacteria</taxon>
        <taxon>Bacillati</taxon>
        <taxon>Actinomycetota</taxon>
        <taxon>Actinomycetes</taxon>
        <taxon>Micrococcales</taxon>
        <taxon>Microbacteriaceae</taxon>
        <taxon>Cryobacterium</taxon>
    </lineage>
</organism>
<evidence type="ECO:0000256" key="4">
    <source>
        <dbReference type="ARBA" id="ARBA00022475"/>
    </source>
</evidence>
<dbReference type="InterPro" id="IPR037294">
    <property type="entry name" value="ABC_BtuC-like"/>
</dbReference>
<evidence type="ECO:0000256" key="7">
    <source>
        <dbReference type="ARBA" id="ARBA00023136"/>
    </source>
</evidence>
<evidence type="ECO:0000313" key="8">
    <source>
        <dbReference type="EMBL" id="TFB93980.1"/>
    </source>
</evidence>